<dbReference type="EMBL" id="CADEAL010002495">
    <property type="protein sequence ID" value="CAB1440717.1"/>
    <property type="molecule type" value="Genomic_DNA"/>
</dbReference>
<keyword evidence="3" id="KW-1185">Reference proteome</keyword>
<feature type="region of interest" description="Disordered" evidence="1">
    <location>
        <begin position="34"/>
        <end position="74"/>
    </location>
</feature>
<evidence type="ECO:0000256" key="1">
    <source>
        <dbReference type="SAM" id="MobiDB-lite"/>
    </source>
</evidence>
<proteinExistence type="predicted"/>
<gene>
    <name evidence="2" type="ORF">PLEPLA_LOCUS28484</name>
</gene>
<sequence>MEALAALTCGRWVDGPLSTSTWLPPDTSSCVCTEGKERDSVTHRTHHPAAPPAPFSSHLGSKTSLRQGEEEPYVDDRIITSPDWRMKRLLEESGIQLVNTRSDEQEERGRQALRHRGSREVSFSVFVSCSLKRSSEVRKVWVTEKEQTKGGAESDGAAAALHWQTARDEEEGGDETAAVRKSQGCSSHSSPLVLPSLTDPNRLSPRFHS</sequence>
<feature type="compositionally biased region" description="Low complexity" evidence="1">
    <location>
        <begin position="186"/>
        <end position="197"/>
    </location>
</feature>
<name>A0A9N7UWG5_PLEPL</name>
<dbReference type="AlphaFoldDB" id="A0A9N7UWG5"/>
<comment type="caution">
    <text evidence="2">The sequence shown here is derived from an EMBL/GenBank/DDBJ whole genome shotgun (WGS) entry which is preliminary data.</text>
</comment>
<evidence type="ECO:0000313" key="3">
    <source>
        <dbReference type="Proteomes" id="UP001153269"/>
    </source>
</evidence>
<reference evidence="2" key="1">
    <citation type="submission" date="2020-03" db="EMBL/GenBank/DDBJ databases">
        <authorList>
            <person name="Weist P."/>
        </authorList>
    </citation>
    <scope>NUCLEOTIDE SEQUENCE</scope>
</reference>
<organism evidence="2 3">
    <name type="scientific">Pleuronectes platessa</name>
    <name type="common">European plaice</name>
    <dbReference type="NCBI Taxonomy" id="8262"/>
    <lineage>
        <taxon>Eukaryota</taxon>
        <taxon>Metazoa</taxon>
        <taxon>Chordata</taxon>
        <taxon>Craniata</taxon>
        <taxon>Vertebrata</taxon>
        <taxon>Euteleostomi</taxon>
        <taxon>Actinopterygii</taxon>
        <taxon>Neopterygii</taxon>
        <taxon>Teleostei</taxon>
        <taxon>Neoteleostei</taxon>
        <taxon>Acanthomorphata</taxon>
        <taxon>Carangaria</taxon>
        <taxon>Pleuronectiformes</taxon>
        <taxon>Pleuronectoidei</taxon>
        <taxon>Pleuronectidae</taxon>
        <taxon>Pleuronectes</taxon>
    </lineage>
</organism>
<dbReference type="Proteomes" id="UP001153269">
    <property type="component" value="Unassembled WGS sequence"/>
</dbReference>
<feature type="region of interest" description="Disordered" evidence="1">
    <location>
        <begin position="144"/>
        <end position="209"/>
    </location>
</feature>
<accession>A0A9N7UWG5</accession>
<evidence type="ECO:0000313" key="2">
    <source>
        <dbReference type="EMBL" id="CAB1440717.1"/>
    </source>
</evidence>
<protein>
    <submittedName>
        <fullName evidence="2">Uncharacterized protein</fullName>
    </submittedName>
</protein>